<dbReference type="InterPro" id="IPR036390">
    <property type="entry name" value="WH_DNA-bd_sf"/>
</dbReference>
<keyword evidence="1" id="KW-0805">Transcription regulation</keyword>
<dbReference type="Gene3D" id="3.30.450.40">
    <property type="match status" value="1"/>
</dbReference>
<dbReference type="KEGG" id="nvr:FEJ81_21790"/>
<keyword evidence="2" id="KW-0238">DNA-binding</keyword>
<dbReference type="InterPro" id="IPR011991">
    <property type="entry name" value="ArsR-like_HTH"/>
</dbReference>
<dbReference type="InterPro" id="IPR014757">
    <property type="entry name" value="Tscrpt_reg_IclR_C"/>
</dbReference>
<reference evidence="7" key="1">
    <citation type="submission" date="2019-05" db="EMBL/GenBank/DDBJ databases">
        <title>Genome sequence and methylation pattern of the halophilic Archaeon Natrinema versiforme BOL5-4.</title>
        <authorList>
            <person name="DasSarma P."/>
            <person name="Anton B.P."/>
            <person name="DasSarma S.L."/>
            <person name="Martinez F.L."/>
            <person name="Guzman D."/>
            <person name="Roberts R.J."/>
            <person name="DasSarma S."/>
        </authorList>
    </citation>
    <scope>NUCLEOTIDE SEQUENCE [LARGE SCALE GENOMIC DNA]</scope>
    <source>
        <strain evidence="7">BOL5-4</strain>
        <plasmid evidence="7">pnve414</plasmid>
    </source>
</reference>
<evidence type="ECO:0000313" key="6">
    <source>
        <dbReference type="EMBL" id="QCS44918.1"/>
    </source>
</evidence>
<dbReference type="Pfam" id="PF01614">
    <property type="entry name" value="IclR_C"/>
    <property type="match status" value="1"/>
</dbReference>
<feature type="domain" description="HTH iclR-type" evidence="4">
    <location>
        <begin position="9"/>
        <end position="69"/>
    </location>
</feature>
<dbReference type="InterPro" id="IPR050707">
    <property type="entry name" value="HTH_MetabolicPath_Reg"/>
</dbReference>
<evidence type="ECO:0000256" key="2">
    <source>
        <dbReference type="ARBA" id="ARBA00023125"/>
    </source>
</evidence>
<dbReference type="EMBL" id="CP040332">
    <property type="protein sequence ID" value="QCS44918.1"/>
    <property type="molecule type" value="Genomic_DNA"/>
</dbReference>
<dbReference type="GO" id="GO:0045892">
    <property type="term" value="P:negative regulation of DNA-templated transcription"/>
    <property type="evidence" value="ECO:0007669"/>
    <property type="project" value="TreeGrafter"/>
</dbReference>
<dbReference type="SUPFAM" id="SSF55781">
    <property type="entry name" value="GAF domain-like"/>
    <property type="match status" value="1"/>
</dbReference>
<accession>A0A4P8WMU4</accession>
<dbReference type="SUPFAM" id="SSF46785">
    <property type="entry name" value="Winged helix' DNA-binding domain"/>
    <property type="match status" value="1"/>
</dbReference>
<dbReference type="CDD" id="cd00090">
    <property type="entry name" value="HTH_ARSR"/>
    <property type="match status" value="1"/>
</dbReference>
<dbReference type="InterPro" id="IPR029016">
    <property type="entry name" value="GAF-like_dom_sf"/>
</dbReference>
<name>A0A4P8WMU4_9EURY</name>
<protein>
    <submittedName>
        <fullName evidence="6">IclR family transcriptional regulator</fullName>
    </submittedName>
</protein>
<evidence type="ECO:0000259" key="4">
    <source>
        <dbReference type="PROSITE" id="PS51077"/>
    </source>
</evidence>
<geneLocation type="plasmid" evidence="7">
    <name>pnve414</name>
</geneLocation>
<keyword evidence="6" id="KW-0614">Plasmid</keyword>
<feature type="domain" description="IclR-ED" evidence="5">
    <location>
        <begin position="70"/>
        <end position="254"/>
    </location>
</feature>
<dbReference type="Pfam" id="PF09339">
    <property type="entry name" value="HTH_IclR"/>
    <property type="match status" value="1"/>
</dbReference>
<evidence type="ECO:0000259" key="5">
    <source>
        <dbReference type="PROSITE" id="PS51078"/>
    </source>
</evidence>
<keyword evidence="3" id="KW-0804">Transcription</keyword>
<evidence type="ECO:0000256" key="1">
    <source>
        <dbReference type="ARBA" id="ARBA00023015"/>
    </source>
</evidence>
<dbReference type="GO" id="GO:0003700">
    <property type="term" value="F:DNA-binding transcription factor activity"/>
    <property type="evidence" value="ECO:0007669"/>
    <property type="project" value="TreeGrafter"/>
</dbReference>
<dbReference type="PANTHER" id="PTHR30136">
    <property type="entry name" value="HELIX-TURN-HELIX TRANSCRIPTIONAL REGULATOR, ICLR FAMILY"/>
    <property type="match status" value="1"/>
</dbReference>
<proteinExistence type="predicted"/>
<evidence type="ECO:0000313" key="7">
    <source>
        <dbReference type="Proteomes" id="UP000302218"/>
    </source>
</evidence>
<dbReference type="GO" id="GO:0003677">
    <property type="term" value="F:DNA binding"/>
    <property type="evidence" value="ECO:0007669"/>
    <property type="project" value="UniProtKB-KW"/>
</dbReference>
<dbReference type="PROSITE" id="PS51078">
    <property type="entry name" value="ICLR_ED"/>
    <property type="match status" value="1"/>
</dbReference>
<dbReference type="OrthoDB" id="14763at2157"/>
<gene>
    <name evidence="6" type="ORF">FEJ81_21790</name>
</gene>
<dbReference type="Proteomes" id="UP000302218">
    <property type="component" value="Plasmid pNVE414"/>
</dbReference>
<dbReference type="SMART" id="SM00346">
    <property type="entry name" value="HTH_ICLR"/>
    <property type="match status" value="1"/>
</dbReference>
<organism evidence="6 7">
    <name type="scientific">Natrinema versiforme</name>
    <dbReference type="NCBI Taxonomy" id="88724"/>
    <lineage>
        <taxon>Archaea</taxon>
        <taxon>Methanobacteriati</taxon>
        <taxon>Methanobacteriota</taxon>
        <taxon>Stenosarchaea group</taxon>
        <taxon>Halobacteria</taxon>
        <taxon>Halobacteriales</taxon>
        <taxon>Natrialbaceae</taxon>
        <taxon>Natrinema</taxon>
    </lineage>
</organism>
<sequence length="254" mass="27498">MSSQSPKTVEATVNSFEILEVLVEADRPMGVTELSDAVGLSKGVVYNHLGTLSELGYVRKQDRKYCPSLRLLSPGELTRSSHEIYRVARSHVDNLAETTDEVATLFIEEDGVGICTYMATGTNSWVPEYVCGDALPLHITAPGKAILGTLEPDRIDEIVSQHGLPSATDSTISNRQSLDAELRSIRDNEIAFSREEQFEGVVGVGTSFGLDERAPAAAIGVCGPLERLSGRYLQEDITGQVLSTAKSIQVELTK</sequence>
<dbReference type="PANTHER" id="PTHR30136:SF35">
    <property type="entry name" value="HTH-TYPE TRANSCRIPTIONAL REGULATOR RV1719"/>
    <property type="match status" value="1"/>
</dbReference>
<dbReference type="InterPro" id="IPR005471">
    <property type="entry name" value="Tscrpt_reg_IclR_N"/>
</dbReference>
<dbReference type="Gene3D" id="1.10.10.10">
    <property type="entry name" value="Winged helix-like DNA-binding domain superfamily/Winged helix DNA-binding domain"/>
    <property type="match status" value="1"/>
</dbReference>
<dbReference type="InterPro" id="IPR036388">
    <property type="entry name" value="WH-like_DNA-bd_sf"/>
</dbReference>
<evidence type="ECO:0000256" key="3">
    <source>
        <dbReference type="ARBA" id="ARBA00023163"/>
    </source>
</evidence>
<dbReference type="AlphaFoldDB" id="A0A4P8WMU4"/>
<dbReference type="PROSITE" id="PS51077">
    <property type="entry name" value="HTH_ICLR"/>
    <property type="match status" value="1"/>
</dbReference>